<geneLocation type="plasmid" evidence="1">
    <name>unnamed</name>
</geneLocation>
<dbReference type="EMBL" id="CP011413">
    <property type="protein sequence ID" value="AKH22395.1"/>
    <property type="molecule type" value="Genomic_DNA"/>
</dbReference>
<accession>A0A0F7K572</accession>
<keyword evidence="2" id="KW-1185">Reference proteome</keyword>
<organism evidence="1 2">
    <name type="scientific">Sedimenticola thiotaurini</name>
    <dbReference type="NCBI Taxonomy" id="1543721"/>
    <lineage>
        <taxon>Bacteria</taxon>
        <taxon>Pseudomonadati</taxon>
        <taxon>Pseudomonadota</taxon>
        <taxon>Gammaproteobacteria</taxon>
        <taxon>Chromatiales</taxon>
        <taxon>Sedimenticolaceae</taxon>
        <taxon>Sedimenticola</taxon>
    </lineage>
</organism>
<evidence type="ECO:0000313" key="1">
    <source>
        <dbReference type="EMBL" id="AKH22395.1"/>
    </source>
</evidence>
<reference evidence="1 2" key="1">
    <citation type="journal article" date="2015" name="Genome Announc.">
        <title>Complete Genome Sequence of Sedimenticola thiotaurini Strain SIP-G1, a Polyphosphate- and Polyhydroxyalkanoate-Accumulating Sulfur-Oxidizing Gammaproteobacterium Isolated from Salt Marsh Sediments.</title>
        <authorList>
            <person name="Flood B.E."/>
            <person name="Jones D.S."/>
            <person name="Bailey J.V."/>
        </authorList>
    </citation>
    <scope>NUCLEOTIDE SEQUENCE [LARGE SCALE GENOMIC DNA]</scope>
    <source>
        <strain evidence="1 2">SIP-G1</strain>
        <plasmid evidence="2">Plasmid</plasmid>
    </source>
</reference>
<protein>
    <submittedName>
        <fullName evidence="1">Uncharacterized protein</fullName>
    </submittedName>
</protein>
<name>A0A0F7K572_9GAMM</name>
<gene>
    <name evidence="1" type="ORF">AAY24_18205</name>
</gene>
<sequence>MKPDYTIYDRGTVEGRAERRDYSTVLLTHDEVTRVCYLIVSYDYFGITDVSHIAFYAASEGWEDLTETGFRSTFLDTRIVQPMGEDAGAILAAIYENAGVKYRVSPPIQPGLF</sequence>
<keyword evidence="1" id="KW-0614">Plasmid</keyword>
<dbReference type="KEGG" id="seds:AAY24_18205"/>
<dbReference type="Proteomes" id="UP000034410">
    <property type="component" value="Plasmid"/>
</dbReference>
<dbReference type="AlphaFoldDB" id="A0A0F7K572"/>
<evidence type="ECO:0000313" key="2">
    <source>
        <dbReference type="Proteomes" id="UP000034410"/>
    </source>
</evidence>
<proteinExistence type="predicted"/>
<dbReference type="RefSeq" id="WP_046861476.1">
    <property type="nucleotide sequence ID" value="NZ_CP011413.1"/>
</dbReference>